<keyword evidence="2" id="KW-1185">Reference proteome</keyword>
<reference evidence="1" key="1">
    <citation type="journal article" date="2020" name="Stud. Mycol.">
        <title>101 Dothideomycetes genomes: a test case for predicting lifestyles and emergence of pathogens.</title>
        <authorList>
            <person name="Haridas S."/>
            <person name="Albert R."/>
            <person name="Binder M."/>
            <person name="Bloem J."/>
            <person name="Labutti K."/>
            <person name="Salamov A."/>
            <person name="Andreopoulos B."/>
            <person name="Baker S."/>
            <person name="Barry K."/>
            <person name="Bills G."/>
            <person name="Bluhm B."/>
            <person name="Cannon C."/>
            <person name="Castanera R."/>
            <person name="Culley D."/>
            <person name="Daum C."/>
            <person name="Ezra D."/>
            <person name="Gonzalez J."/>
            <person name="Henrissat B."/>
            <person name="Kuo A."/>
            <person name="Liang C."/>
            <person name="Lipzen A."/>
            <person name="Lutzoni F."/>
            <person name="Magnuson J."/>
            <person name="Mondo S."/>
            <person name="Nolan M."/>
            <person name="Ohm R."/>
            <person name="Pangilinan J."/>
            <person name="Park H.-J."/>
            <person name="Ramirez L."/>
            <person name="Alfaro M."/>
            <person name="Sun H."/>
            <person name="Tritt A."/>
            <person name="Yoshinaga Y."/>
            <person name="Zwiers L.-H."/>
            <person name="Turgeon B."/>
            <person name="Goodwin S."/>
            <person name="Spatafora J."/>
            <person name="Crous P."/>
            <person name="Grigoriev I."/>
        </authorList>
    </citation>
    <scope>NUCLEOTIDE SEQUENCE</scope>
    <source>
        <strain evidence="1">ATCC 200398</strain>
    </source>
</reference>
<name>A0ACB6QWB6_9PLEO</name>
<dbReference type="Proteomes" id="UP000799755">
    <property type="component" value="Unassembled WGS sequence"/>
</dbReference>
<gene>
    <name evidence="1" type="ORF">BDR25DRAFT_368528</name>
</gene>
<evidence type="ECO:0000313" key="1">
    <source>
        <dbReference type="EMBL" id="KAF2470873.1"/>
    </source>
</evidence>
<accession>A0ACB6QWB6</accession>
<proteinExistence type="predicted"/>
<comment type="caution">
    <text evidence="1">The sequence shown here is derived from an EMBL/GenBank/DDBJ whole genome shotgun (WGS) entry which is preliminary data.</text>
</comment>
<protein>
    <submittedName>
        <fullName evidence="1">Pectin lyase-like protein</fullName>
    </submittedName>
</protein>
<dbReference type="EMBL" id="MU003506">
    <property type="protein sequence ID" value="KAF2470873.1"/>
    <property type="molecule type" value="Genomic_DNA"/>
</dbReference>
<organism evidence="1 2">
    <name type="scientific">Lindgomyces ingoldianus</name>
    <dbReference type="NCBI Taxonomy" id="673940"/>
    <lineage>
        <taxon>Eukaryota</taxon>
        <taxon>Fungi</taxon>
        <taxon>Dikarya</taxon>
        <taxon>Ascomycota</taxon>
        <taxon>Pezizomycotina</taxon>
        <taxon>Dothideomycetes</taxon>
        <taxon>Pleosporomycetidae</taxon>
        <taxon>Pleosporales</taxon>
        <taxon>Lindgomycetaceae</taxon>
        <taxon>Lindgomyces</taxon>
    </lineage>
</organism>
<sequence>MILTLFFLTLLTSSNALPSTLSPREICTPASFSNPSKDDTPAILSALQKCGNGGRILLPKGTTYTIRSPIDLSACQACDFQINGLLGVSTDWNFWSGQHAVFTIISGQAAVIRSDGNTGIINANSYGVTTSYKEPSKTPKLFSITNSSNIHFSGLKLKNVYGTAFEVTAKTTGMYFYDMDIGTEDSTAPPTDGFQISDAKHVYINNNTIRADGACVMLLPNASNVQVEDTTCITSGSTNLGPSGIEFQLVIGTGLSYVRNILVKNFRAIGTMNVVALWTGQETREVHTIEIANATFDNVTMEGPVKQAVYLEQCRPGWCDYKARLNVTGTSFRKFKGAALKGSEIKCLNKEDVCGFSEEGWNVKSGG</sequence>
<evidence type="ECO:0000313" key="2">
    <source>
        <dbReference type="Proteomes" id="UP000799755"/>
    </source>
</evidence>